<dbReference type="Proteomes" id="UP001162164">
    <property type="component" value="Unassembled WGS sequence"/>
</dbReference>
<proteinExistence type="predicted"/>
<evidence type="ECO:0000313" key="3">
    <source>
        <dbReference type="Proteomes" id="UP001162164"/>
    </source>
</evidence>
<accession>A0ABQ9JNK7</accession>
<reference evidence="2" key="1">
    <citation type="journal article" date="2023" name="Insect Mol. Biol.">
        <title>Genome sequencing provides insights into the evolution of gene families encoding plant cell wall-degrading enzymes in longhorned beetles.</title>
        <authorList>
            <person name="Shin N.R."/>
            <person name="Okamura Y."/>
            <person name="Kirsch R."/>
            <person name="Pauchet Y."/>
        </authorList>
    </citation>
    <scope>NUCLEOTIDE SEQUENCE</scope>
    <source>
        <strain evidence="2">MMC_N1</strain>
    </source>
</reference>
<evidence type="ECO:0000313" key="2">
    <source>
        <dbReference type="EMBL" id="KAJ8979164.1"/>
    </source>
</evidence>
<sequence length="69" mass="7950">MSTQPLPHQRHTSDQCRLVNPNKQKPIHPVSTQRLSKWIKMTLPASALIPLNFRVIVLDTLPPRQHIKP</sequence>
<name>A0ABQ9JNK7_9CUCU</name>
<comment type="caution">
    <text evidence="2">The sequence shown here is derived from an EMBL/GenBank/DDBJ whole genome shotgun (WGS) entry which is preliminary data.</text>
</comment>
<evidence type="ECO:0000256" key="1">
    <source>
        <dbReference type="SAM" id="MobiDB-lite"/>
    </source>
</evidence>
<protein>
    <submittedName>
        <fullName evidence="2">Uncharacterized protein</fullName>
    </submittedName>
</protein>
<dbReference type="EMBL" id="JAPWTJ010000368">
    <property type="protein sequence ID" value="KAJ8979164.1"/>
    <property type="molecule type" value="Genomic_DNA"/>
</dbReference>
<organism evidence="2 3">
    <name type="scientific">Molorchus minor</name>
    <dbReference type="NCBI Taxonomy" id="1323400"/>
    <lineage>
        <taxon>Eukaryota</taxon>
        <taxon>Metazoa</taxon>
        <taxon>Ecdysozoa</taxon>
        <taxon>Arthropoda</taxon>
        <taxon>Hexapoda</taxon>
        <taxon>Insecta</taxon>
        <taxon>Pterygota</taxon>
        <taxon>Neoptera</taxon>
        <taxon>Endopterygota</taxon>
        <taxon>Coleoptera</taxon>
        <taxon>Polyphaga</taxon>
        <taxon>Cucujiformia</taxon>
        <taxon>Chrysomeloidea</taxon>
        <taxon>Cerambycidae</taxon>
        <taxon>Lamiinae</taxon>
        <taxon>Monochamini</taxon>
        <taxon>Molorchus</taxon>
    </lineage>
</organism>
<feature type="region of interest" description="Disordered" evidence="1">
    <location>
        <begin position="1"/>
        <end position="27"/>
    </location>
</feature>
<keyword evidence="3" id="KW-1185">Reference proteome</keyword>
<gene>
    <name evidence="2" type="ORF">NQ317_006356</name>
</gene>